<organism evidence="4 5">
    <name type="scientific">Bartonella jaculi</name>
    <dbReference type="NCBI Taxonomy" id="686226"/>
    <lineage>
        <taxon>Bacteria</taxon>
        <taxon>Pseudomonadati</taxon>
        <taxon>Pseudomonadota</taxon>
        <taxon>Alphaproteobacteria</taxon>
        <taxon>Hyphomicrobiales</taxon>
        <taxon>Bartonellaceae</taxon>
        <taxon>Bartonella</taxon>
    </lineage>
</organism>
<dbReference type="SUPFAM" id="SSF103515">
    <property type="entry name" value="Autotransporter"/>
    <property type="match status" value="1"/>
</dbReference>
<dbReference type="Pfam" id="PF03797">
    <property type="entry name" value="Autotransporter"/>
    <property type="match status" value="1"/>
</dbReference>
<evidence type="ECO:0000259" key="3">
    <source>
        <dbReference type="PROSITE" id="PS51208"/>
    </source>
</evidence>
<reference evidence="5" key="1">
    <citation type="journal article" date="2019" name="Int. J. Syst. Evol. Microbiol.">
        <title>The Global Catalogue of Microorganisms (GCM) 10K type strain sequencing project: providing services to taxonomists for standard genome sequencing and annotation.</title>
        <authorList>
            <consortium name="The Broad Institute Genomics Platform"/>
            <consortium name="The Broad Institute Genome Sequencing Center for Infectious Disease"/>
            <person name="Wu L."/>
            <person name="Ma J."/>
        </authorList>
    </citation>
    <scope>NUCLEOTIDE SEQUENCE [LARGE SCALE GENOMIC DNA]</scope>
    <source>
        <strain evidence="5">JCM 17712</strain>
    </source>
</reference>
<dbReference type="InterPro" id="IPR036709">
    <property type="entry name" value="Autotransporte_beta_dom_sf"/>
</dbReference>
<keyword evidence="2" id="KW-0732">Signal</keyword>
<dbReference type="InterPro" id="IPR011050">
    <property type="entry name" value="Pectin_lyase_fold/virulence"/>
</dbReference>
<protein>
    <recommendedName>
        <fullName evidence="3">Autotransporter domain-containing protein</fullName>
    </recommendedName>
</protein>
<evidence type="ECO:0000313" key="4">
    <source>
        <dbReference type="EMBL" id="GAA5107627.1"/>
    </source>
</evidence>
<dbReference type="Proteomes" id="UP001500864">
    <property type="component" value="Unassembled WGS sequence"/>
</dbReference>
<dbReference type="SUPFAM" id="SSF51126">
    <property type="entry name" value="Pectin lyase-like"/>
    <property type="match status" value="1"/>
</dbReference>
<feature type="chain" id="PRO_5046496705" description="Autotransporter domain-containing protein" evidence="2">
    <location>
        <begin position="26"/>
        <end position="781"/>
    </location>
</feature>
<dbReference type="RefSeq" id="WP_345115851.1">
    <property type="nucleotide sequence ID" value="NZ_BAABIZ010000008.1"/>
</dbReference>
<name>A0ABP9N270_9HYPH</name>
<dbReference type="EMBL" id="BAABIZ010000008">
    <property type="protein sequence ID" value="GAA5107627.1"/>
    <property type="molecule type" value="Genomic_DNA"/>
</dbReference>
<proteinExistence type="predicted"/>
<dbReference type="PROSITE" id="PS51208">
    <property type="entry name" value="AUTOTRANSPORTER"/>
    <property type="match status" value="1"/>
</dbReference>
<keyword evidence="5" id="KW-1185">Reference proteome</keyword>
<feature type="domain" description="Autotransporter" evidence="3">
    <location>
        <begin position="503"/>
        <end position="781"/>
    </location>
</feature>
<dbReference type="InterPro" id="IPR006315">
    <property type="entry name" value="OM_autotransptr_brl_dom"/>
</dbReference>
<dbReference type="NCBIfam" id="TIGR01414">
    <property type="entry name" value="autotrans_barl"/>
    <property type="match status" value="1"/>
</dbReference>
<feature type="region of interest" description="Disordered" evidence="1">
    <location>
        <begin position="287"/>
        <end position="309"/>
    </location>
</feature>
<evidence type="ECO:0000313" key="5">
    <source>
        <dbReference type="Proteomes" id="UP001500864"/>
    </source>
</evidence>
<accession>A0ABP9N270</accession>
<dbReference type="SMART" id="SM00869">
    <property type="entry name" value="Autotransporter"/>
    <property type="match status" value="1"/>
</dbReference>
<sequence>MYKKNFLLCTIAGSFVFSHFGLTHANTPPNEIPAIQVKDGEKQTFSNVLVRGKYTAVAVGGAESVATIKKAVVASEMTALSASRAGRIDAKEIDATTLITGLDLSSGVINLEDSTITVKGNHKSYGFVIAKASKFLAKENEFILNKATLTNTKILVKDGIGILGPFDDAEVKLKNSEIISDMLLRNDQSPEIKPSTLTLTADNSILEGRARTTQKHATIFTLNNNSEWYLKISQNETNRAGSSYALVDVNKRAQSIVSILNLNDSSIIFKEPNQLTHYHYQTLNVGQLPPNSEDYEESENFDKSKLEPNRLSPNRLSNVKAVYNATGNADIYFNTKWSDGLAKEQQKTDRLLVYGDVSGTTTIRFKSISKDENAEAKDSIPSNMHGLSLVQVSGQADENSFKLANGYTTIGGLPYKYVLNAYGPTSSHGKASAAQNLLRENKSSWDFRLQSTTLDPEGKIKALVPQVASYLVLSNAVFTAGFADINNQNILLDNMRTTDFGTKDNNRRGIFLSTYGNKVTLSSNRDPLQYGYGADVQHAALQAGVTLVALEEQDITTTFGLLGTYGKLAFTPKDMDGAGKSTLDKGSITAYSSVQHDNGLYVNALLSYGVLKGNITTALIGNTAKLDNANTLSASATIGQKLATDAEGLFFEPQAQLVYQRLRLGTFSDVDGFKVNMGTPHQWLVRVGGRLTQTILPSKEGCPLSFYGKLNIIKTFGDNGTIQIGDTFHLDSMGTSIEGGLGVNAHLTQNAVLHANVNYQHKLQKAGASGINFSGGIQYRF</sequence>
<evidence type="ECO:0000256" key="1">
    <source>
        <dbReference type="SAM" id="MobiDB-lite"/>
    </source>
</evidence>
<evidence type="ECO:0000256" key="2">
    <source>
        <dbReference type="SAM" id="SignalP"/>
    </source>
</evidence>
<dbReference type="Gene3D" id="2.40.128.130">
    <property type="entry name" value="Autotransporter beta-domain"/>
    <property type="match status" value="1"/>
</dbReference>
<dbReference type="InterPro" id="IPR005546">
    <property type="entry name" value="Autotransporte_beta"/>
</dbReference>
<comment type="caution">
    <text evidence="4">The sequence shown here is derived from an EMBL/GenBank/DDBJ whole genome shotgun (WGS) entry which is preliminary data.</text>
</comment>
<feature type="signal peptide" evidence="2">
    <location>
        <begin position="1"/>
        <end position="25"/>
    </location>
</feature>
<gene>
    <name evidence="4" type="ORF">GCM10023261_09160</name>
</gene>